<dbReference type="OrthoDB" id="954784at2"/>
<evidence type="ECO:0000313" key="2">
    <source>
        <dbReference type="Proteomes" id="UP000184436"/>
    </source>
</evidence>
<evidence type="ECO:0008006" key="3">
    <source>
        <dbReference type="Google" id="ProtNLM"/>
    </source>
</evidence>
<organism evidence="1 2">
    <name type="scientific">Bacteroides faecichinchillae</name>
    <dbReference type="NCBI Taxonomy" id="871325"/>
    <lineage>
        <taxon>Bacteria</taxon>
        <taxon>Pseudomonadati</taxon>
        <taxon>Bacteroidota</taxon>
        <taxon>Bacteroidia</taxon>
        <taxon>Bacteroidales</taxon>
        <taxon>Bacteroidaceae</taxon>
        <taxon>Bacteroides</taxon>
    </lineage>
</organism>
<accession>A0A1M5DXE0</accession>
<dbReference type="RefSeq" id="WP_025075786.1">
    <property type="nucleotide sequence ID" value="NZ_FQVD01000031.1"/>
</dbReference>
<reference evidence="1 2" key="1">
    <citation type="submission" date="2016-11" db="EMBL/GenBank/DDBJ databases">
        <authorList>
            <person name="Jaros S."/>
            <person name="Januszkiewicz K."/>
            <person name="Wedrychowicz H."/>
        </authorList>
    </citation>
    <scope>NUCLEOTIDE SEQUENCE [LARGE SCALE GENOMIC DNA]</scope>
    <source>
        <strain evidence="1 2">DSM 26883</strain>
    </source>
</reference>
<evidence type="ECO:0000313" key="1">
    <source>
        <dbReference type="EMBL" id="SHF71590.1"/>
    </source>
</evidence>
<dbReference type="Pfam" id="PF14902">
    <property type="entry name" value="DUF4494"/>
    <property type="match status" value="1"/>
</dbReference>
<dbReference type="STRING" id="871325.SAMN05444349_13125"/>
<dbReference type="Proteomes" id="UP000184436">
    <property type="component" value="Unassembled WGS sequence"/>
</dbReference>
<sequence length="159" mass="18110">MAMHTWFECKIRYEKVMENGMQKKVTEPYLVDALSFTEAEARIIEEMTPFISGEFTVSDIKRANYSELFSSDEESADRWFKCKLIFITLDEKSGAEKKTSTQVLVQAADLRDAVKKLDEGMKGTMADYQIGSVAETAIMDVYPYSSEPNDKPEFDPNKA</sequence>
<gene>
    <name evidence="1" type="ORF">SAMN05444349_13125</name>
</gene>
<dbReference type="AlphaFoldDB" id="A0A1M5DXE0"/>
<dbReference type="EMBL" id="FQVD01000031">
    <property type="protein sequence ID" value="SHF71590.1"/>
    <property type="molecule type" value="Genomic_DNA"/>
</dbReference>
<proteinExistence type="predicted"/>
<dbReference type="InterPro" id="IPR027848">
    <property type="entry name" value="DUF4494"/>
</dbReference>
<keyword evidence="2" id="KW-1185">Reference proteome</keyword>
<name>A0A1M5DXE0_9BACE</name>
<protein>
    <recommendedName>
        <fullName evidence="3">DUF4494 domain-containing protein</fullName>
    </recommendedName>
</protein>